<proteinExistence type="inferred from homology"/>
<dbReference type="PRINTS" id="PR00679">
    <property type="entry name" value="PROHIBITIN"/>
</dbReference>
<dbReference type="VEuPathDB" id="AmoebaDB:NF0043480"/>
<dbReference type="PANTHER" id="PTHR23222">
    <property type="entry name" value="PROHIBITIN"/>
    <property type="match status" value="1"/>
</dbReference>
<evidence type="ECO:0000256" key="1">
    <source>
        <dbReference type="ARBA" id="ARBA00009658"/>
    </source>
</evidence>
<keyword evidence="6" id="KW-1185">Reference proteome</keyword>
<keyword evidence="2" id="KW-0496">Mitochondrion</keyword>
<protein>
    <recommendedName>
        <fullName evidence="2">Prohibitin</fullName>
    </recommendedName>
</protein>
<gene>
    <name evidence="5" type="ORF">FDP41_013658</name>
</gene>
<evidence type="ECO:0000256" key="2">
    <source>
        <dbReference type="RuleBase" id="RU366048"/>
    </source>
</evidence>
<dbReference type="OMA" id="NEGTHFQ"/>
<dbReference type="Proteomes" id="UP000444721">
    <property type="component" value="Unassembled WGS sequence"/>
</dbReference>
<dbReference type="VEuPathDB" id="AmoebaDB:FDP41_013658"/>
<dbReference type="GO" id="GO:0005743">
    <property type="term" value="C:mitochondrial inner membrane"/>
    <property type="evidence" value="ECO:0007669"/>
    <property type="project" value="UniProtKB-SubCell"/>
</dbReference>
<feature type="domain" description="Band 7" evidence="4">
    <location>
        <begin position="53"/>
        <end position="215"/>
    </location>
</feature>
<dbReference type="InterPro" id="IPR036013">
    <property type="entry name" value="Band_7/SPFH_dom_sf"/>
</dbReference>
<reference evidence="5 6" key="1">
    <citation type="journal article" date="2019" name="Sci. Rep.">
        <title>Nanopore sequencing improves the draft genome of the human pathogenic amoeba Naegleria fowleri.</title>
        <authorList>
            <person name="Liechti N."/>
            <person name="Schurch N."/>
            <person name="Bruggmann R."/>
            <person name="Wittwer M."/>
        </authorList>
    </citation>
    <scope>NUCLEOTIDE SEQUENCE [LARGE SCALE GENOMIC DNA]</scope>
    <source>
        <strain evidence="5 6">ATCC 30894</strain>
    </source>
</reference>
<feature type="region of interest" description="Disordered" evidence="3">
    <location>
        <begin position="304"/>
        <end position="323"/>
    </location>
</feature>
<dbReference type="GeneID" id="68120873"/>
<dbReference type="OrthoDB" id="275637at2759"/>
<dbReference type="GO" id="GO:0007005">
    <property type="term" value="P:mitochondrion organization"/>
    <property type="evidence" value="ECO:0007669"/>
    <property type="project" value="TreeGrafter"/>
</dbReference>
<dbReference type="Pfam" id="PF01145">
    <property type="entry name" value="Band_7"/>
    <property type="match status" value="1"/>
</dbReference>
<sequence>MQDFDPQKLAKQIAGMLGSGRGGSSYRSGGGKGLGLATAALAMFGLGGFALYNSIYVVEGGFKAIKFNRFTGVGDKVFGEGYHLLIPGIERPIIYDQRATPKVISSNTGSKDLQVVNLSVRVLYKPDVTRLDEIYRNLGLNYADRVLPSIVNEVLKSVVAQFTAAELLTKRPDVSARIRDSLVARARDFNVVIDDVAITHLRFGDEYSAAVERKQVAQQEAERAKFIVEKAKEEKKSMILKAEGESEAIRLVGDATRNNNAFLELRRIEAAQQIAETLSNSQNRVFLNSDTLLLNLNSNLKPLDTSSITVSTNDTQTNQSSEI</sequence>
<comment type="similarity">
    <text evidence="1 2">Belongs to the prohibitin family.</text>
</comment>
<dbReference type="InterPro" id="IPR001107">
    <property type="entry name" value="Band_7"/>
</dbReference>
<dbReference type="InterPro" id="IPR000163">
    <property type="entry name" value="Prohibitin"/>
</dbReference>
<comment type="caution">
    <text evidence="5">The sequence shown here is derived from an EMBL/GenBank/DDBJ whole genome shotgun (WGS) entry which is preliminary data.</text>
</comment>
<keyword evidence="2" id="KW-0999">Mitochondrion inner membrane</keyword>
<dbReference type="VEuPathDB" id="AmoebaDB:NfTy_027350"/>
<keyword evidence="2" id="KW-0472">Membrane</keyword>
<evidence type="ECO:0000313" key="5">
    <source>
        <dbReference type="EMBL" id="KAF0980444.1"/>
    </source>
</evidence>
<dbReference type="CDD" id="cd03401">
    <property type="entry name" value="SPFH_prohibitin"/>
    <property type="match status" value="1"/>
</dbReference>
<dbReference type="SMART" id="SM00244">
    <property type="entry name" value="PHB"/>
    <property type="match status" value="1"/>
</dbReference>
<dbReference type="RefSeq" id="XP_044565157.1">
    <property type="nucleotide sequence ID" value="XM_044704312.1"/>
</dbReference>
<evidence type="ECO:0000313" key="6">
    <source>
        <dbReference type="Proteomes" id="UP000444721"/>
    </source>
</evidence>
<keyword evidence="2" id="KW-0812">Transmembrane</keyword>
<comment type="subcellular location">
    <subcellularLocation>
        <location evidence="2">Mitochondrion inner membrane</location>
    </subcellularLocation>
</comment>
<name>A0A6A5C1L3_NAEFO</name>
<dbReference type="FunFam" id="3.30.479.30:FF:000001">
    <property type="entry name" value="Prohibitin 2"/>
    <property type="match status" value="1"/>
</dbReference>
<dbReference type="Gene3D" id="3.30.479.30">
    <property type="entry name" value="Band 7 domain"/>
    <property type="match status" value="1"/>
</dbReference>
<dbReference type="SUPFAM" id="SSF117892">
    <property type="entry name" value="Band 7/SPFH domain"/>
    <property type="match status" value="1"/>
</dbReference>
<keyword evidence="2" id="KW-1133">Transmembrane helix</keyword>
<dbReference type="AlphaFoldDB" id="A0A6A5C1L3"/>
<feature type="transmembrane region" description="Helical" evidence="2">
    <location>
        <begin position="34"/>
        <end position="58"/>
    </location>
</feature>
<dbReference type="PANTHER" id="PTHR23222:SF0">
    <property type="entry name" value="PROHIBITIN 1"/>
    <property type="match status" value="1"/>
</dbReference>
<organism evidence="5 6">
    <name type="scientific">Naegleria fowleri</name>
    <name type="common">Brain eating amoeba</name>
    <dbReference type="NCBI Taxonomy" id="5763"/>
    <lineage>
        <taxon>Eukaryota</taxon>
        <taxon>Discoba</taxon>
        <taxon>Heterolobosea</taxon>
        <taxon>Tetramitia</taxon>
        <taxon>Eutetramitia</taxon>
        <taxon>Vahlkampfiidae</taxon>
        <taxon>Naegleria</taxon>
    </lineage>
</organism>
<evidence type="ECO:0000259" key="4">
    <source>
        <dbReference type="SMART" id="SM00244"/>
    </source>
</evidence>
<dbReference type="EMBL" id="VFQX01000019">
    <property type="protein sequence ID" value="KAF0980444.1"/>
    <property type="molecule type" value="Genomic_DNA"/>
</dbReference>
<evidence type="ECO:0000256" key="3">
    <source>
        <dbReference type="SAM" id="MobiDB-lite"/>
    </source>
</evidence>
<accession>A0A6A5C1L3</accession>